<dbReference type="Proteomes" id="UP001500200">
    <property type="component" value="Unassembled WGS sequence"/>
</dbReference>
<protein>
    <submittedName>
        <fullName evidence="2">Uncharacterized protein</fullName>
    </submittedName>
</protein>
<name>A0ABP9S112_9MICC</name>
<gene>
    <name evidence="2" type="ORF">GCM10023346_04490</name>
</gene>
<evidence type="ECO:0000256" key="1">
    <source>
        <dbReference type="SAM" id="MobiDB-lite"/>
    </source>
</evidence>
<sequence length="92" mass="10263">MENRRSRVALDLSGIATYAQVGAAFSNAMLRTAPLTLPMMMAVQEICDRTALATGDILGRLARRKVLSWAERGNERKDHSEHERLVPARIQT</sequence>
<evidence type="ECO:0000313" key="2">
    <source>
        <dbReference type="EMBL" id="GAA5189576.1"/>
    </source>
</evidence>
<feature type="compositionally biased region" description="Basic and acidic residues" evidence="1">
    <location>
        <begin position="72"/>
        <end position="86"/>
    </location>
</feature>
<feature type="region of interest" description="Disordered" evidence="1">
    <location>
        <begin position="71"/>
        <end position="92"/>
    </location>
</feature>
<organism evidence="2 3">
    <name type="scientific">Arthrobacter gyeryongensis</name>
    <dbReference type="NCBI Taxonomy" id="1650592"/>
    <lineage>
        <taxon>Bacteria</taxon>
        <taxon>Bacillati</taxon>
        <taxon>Actinomycetota</taxon>
        <taxon>Actinomycetes</taxon>
        <taxon>Micrococcales</taxon>
        <taxon>Micrococcaceae</taxon>
        <taxon>Arthrobacter</taxon>
    </lineage>
</organism>
<reference evidence="3" key="1">
    <citation type="journal article" date="2019" name="Int. J. Syst. Evol. Microbiol.">
        <title>The Global Catalogue of Microorganisms (GCM) 10K type strain sequencing project: providing services to taxonomists for standard genome sequencing and annotation.</title>
        <authorList>
            <consortium name="The Broad Institute Genomics Platform"/>
            <consortium name="The Broad Institute Genome Sequencing Center for Infectious Disease"/>
            <person name="Wu L."/>
            <person name="Ma J."/>
        </authorList>
    </citation>
    <scope>NUCLEOTIDE SEQUENCE [LARGE SCALE GENOMIC DNA]</scope>
    <source>
        <strain evidence="3">JCM 18514</strain>
    </source>
</reference>
<evidence type="ECO:0000313" key="3">
    <source>
        <dbReference type="Proteomes" id="UP001500200"/>
    </source>
</evidence>
<keyword evidence="3" id="KW-1185">Reference proteome</keyword>
<dbReference type="EMBL" id="BAABKK010000003">
    <property type="protein sequence ID" value="GAA5189576.1"/>
    <property type="molecule type" value="Genomic_DNA"/>
</dbReference>
<accession>A0ABP9S112</accession>
<dbReference type="RefSeq" id="WP_113990746.1">
    <property type="nucleotide sequence ID" value="NZ_BAABKK010000003.1"/>
</dbReference>
<proteinExistence type="predicted"/>
<comment type="caution">
    <text evidence="2">The sequence shown here is derived from an EMBL/GenBank/DDBJ whole genome shotgun (WGS) entry which is preliminary data.</text>
</comment>